<keyword evidence="8" id="KW-0472">Membrane</keyword>
<feature type="transmembrane region" description="Helical" evidence="8">
    <location>
        <begin position="132"/>
        <end position="152"/>
    </location>
</feature>
<dbReference type="EMBL" id="CP137624">
    <property type="protein sequence ID" value="WPK13596.1"/>
    <property type="molecule type" value="Genomic_DNA"/>
</dbReference>
<reference evidence="10 11" key="1">
    <citation type="submission" date="2023-09" db="EMBL/GenBank/DDBJ databases">
        <authorList>
            <person name="Page C.A."/>
            <person name="Perez-Diaz I.M."/>
        </authorList>
    </citation>
    <scope>NUCLEOTIDE SEQUENCE [LARGE SCALE GENOMIC DNA]</scope>
    <source>
        <strain evidence="10 11">Ll15</strain>
    </source>
</reference>
<dbReference type="EC" id="2.7.13.3" evidence="2"/>
<keyword evidence="4" id="KW-0547">Nucleotide-binding</keyword>
<keyword evidence="8" id="KW-0812">Transmembrane</keyword>
<evidence type="ECO:0000256" key="2">
    <source>
        <dbReference type="ARBA" id="ARBA00012438"/>
    </source>
</evidence>
<dbReference type="PANTHER" id="PTHR24421">
    <property type="entry name" value="NITRATE/NITRITE SENSOR PROTEIN NARX-RELATED"/>
    <property type="match status" value="1"/>
</dbReference>
<evidence type="ECO:0000256" key="6">
    <source>
        <dbReference type="ARBA" id="ARBA00022840"/>
    </source>
</evidence>
<dbReference type="Proteomes" id="UP001322664">
    <property type="component" value="Chromosome"/>
</dbReference>
<dbReference type="SUPFAM" id="SSF55874">
    <property type="entry name" value="ATPase domain of HSP90 chaperone/DNA topoisomerase II/histidine kinase"/>
    <property type="match status" value="1"/>
</dbReference>
<sequence>MQSWYSIIPKSPWLSIYIWIIFCIMPFFFIVRSLSIWHILLGTCLILLYFVFHRFSFKSRNGLVYMWLSFQMVLNVVMTLLFGYVYLSLFTAFFIGNIRRPVGFYIMYGLHIGFTVLSIVAGYFIYLEMFLAQTPFIILAVIGVVLLPFTLYTRNKQENLEGELETARERISELIIHEERQRIARDLHDTLGQKLSMIGLKSDLAMRLVEKNPEQAKVEIKDIRHTASIALKEVRELVADMRAVRIEEELYRIEQILKAAEIELVLHNEGHDLNMPVLSENVVSMAMKEAVTNVVKHSKASRCDITIAQTDNEVIITIQDNGIGLSKRVINSGSGLKGMQERLEFINGTVELMDDNGTLLIIRVPLTITHQKGSESK</sequence>
<dbReference type="InterPro" id="IPR056374">
    <property type="entry name" value="DesK/YvfT_N"/>
</dbReference>
<keyword evidence="8" id="KW-1133">Transmembrane helix</keyword>
<evidence type="ECO:0000256" key="4">
    <source>
        <dbReference type="ARBA" id="ARBA00022741"/>
    </source>
</evidence>
<dbReference type="InterPro" id="IPR005467">
    <property type="entry name" value="His_kinase_dom"/>
</dbReference>
<keyword evidence="6" id="KW-0067">ATP-binding</keyword>
<dbReference type="InterPro" id="IPR050482">
    <property type="entry name" value="Sensor_HK_TwoCompSys"/>
</dbReference>
<accession>A0ABZ0S2Q4</accession>
<keyword evidence="11" id="KW-1185">Reference proteome</keyword>
<dbReference type="InterPro" id="IPR036890">
    <property type="entry name" value="HATPase_C_sf"/>
</dbReference>
<dbReference type="GO" id="GO:0016301">
    <property type="term" value="F:kinase activity"/>
    <property type="evidence" value="ECO:0007669"/>
    <property type="project" value="UniProtKB-KW"/>
</dbReference>
<evidence type="ECO:0000313" key="11">
    <source>
        <dbReference type="Proteomes" id="UP001322664"/>
    </source>
</evidence>
<protein>
    <recommendedName>
        <fullName evidence="2">histidine kinase</fullName>
        <ecNumber evidence="2">2.7.13.3</ecNumber>
    </recommendedName>
</protein>
<feature type="transmembrane region" description="Helical" evidence="8">
    <location>
        <begin position="36"/>
        <end position="52"/>
    </location>
</feature>
<dbReference type="Gene3D" id="3.30.565.10">
    <property type="entry name" value="Histidine kinase-like ATPase, C-terminal domain"/>
    <property type="match status" value="1"/>
</dbReference>
<keyword evidence="7" id="KW-0902">Two-component regulatory system</keyword>
<gene>
    <name evidence="10" type="ORF">R6U77_07990</name>
</gene>
<dbReference type="InterPro" id="IPR011712">
    <property type="entry name" value="Sig_transdc_His_kin_sub3_dim/P"/>
</dbReference>
<evidence type="ECO:0000256" key="7">
    <source>
        <dbReference type="ARBA" id="ARBA00023012"/>
    </source>
</evidence>
<dbReference type="CDD" id="cd16917">
    <property type="entry name" value="HATPase_UhpB-NarQ-NarX-like"/>
    <property type="match status" value="1"/>
</dbReference>
<dbReference type="Pfam" id="PF02518">
    <property type="entry name" value="HATPase_c"/>
    <property type="match status" value="1"/>
</dbReference>
<evidence type="ECO:0000256" key="1">
    <source>
        <dbReference type="ARBA" id="ARBA00000085"/>
    </source>
</evidence>
<evidence type="ECO:0000259" key="9">
    <source>
        <dbReference type="PROSITE" id="PS50109"/>
    </source>
</evidence>
<dbReference type="PROSITE" id="PS50109">
    <property type="entry name" value="HIS_KIN"/>
    <property type="match status" value="1"/>
</dbReference>
<feature type="transmembrane region" description="Helical" evidence="8">
    <location>
        <begin position="102"/>
        <end position="126"/>
    </location>
</feature>
<organism evidence="10 11">
    <name type="scientific">Lysinibacillus louembei</name>
    <dbReference type="NCBI Taxonomy" id="1470088"/>
    <lineage>
        <taxon>Bacteria</taxon>
        <taxon>Bacillati</taxon>
        <taxon>Bacillota</taxon>
        <taxon>Bacilli</taxon>
        <taxon>Bacillales</taxon>
        <taxon>Bacillaceae</taxon>
        <taxon>Lysinibacillus</taxon>
    </lineage>
</organism>
<evidence type="ECO:0000256" key="8">
    <source>
        <dbReference type="SAM" id="Phobius"/>
    </source>
</evidence>
<dbReference type="InterPro" id="IPR003594">
    <property type="entry name" value="HATPase_dom"/>
</dbReference>
<feature type="domain" description="Histidine kinase" evidence="9">
    <location>
        <begin position="186"/>
        <end position="368"/>
    </location>
</feature>
<dbReference type="Pfam" id="PF23540">
    <property type="entry name" value="DesK_N"/>
    <property type="match status" value="1"/>
</dbReference>
<proteinExistence type="predicted"/>
<comment type="catalytic activity">
    <reaction evidence="1">
        <text>ATP + protein L-histidine = ADP + protein N-phospho-L-histidine.</text>
        <dbReference type="EC" id="2.7.13.3"/>
    </reaction>
</comment>
<keyword evidence="5 10" id="KW-0418">Kinase</keyword>
<dbReference type="Pfam" id="PF07730">
    <property type="entry name" value="HisKA_3"/>
    <property type="match status" value="1"/>
</dbReference>
<dbReference type="SMART" id="SM00387">
    <property type="entry name" value="HATPase_c"/>
    <property type="match status" value="1"/>
</dbReference>
<evidence type="ECO:0000256" key="3">
    <source>
        <dbReference type="ARBA" id="ARBA00022679"/>
    </source>
</evidence>
<feature type="transmembrane region" description="Helical" evidence="8">
    <location>
        <begin position="72"/>
        <end position="95"/>
    </location>
</feature>
<dbReference type="Gene3D" id="1.20.5.1930">
    <property type="match status" value="1"/>
</dbReference>
<name>A0ABZ0S2Q4_9BACI</name>
<evidence type="ECO:0000256" key="5">
    <source>
        <dbReference type="ARBA" id="ARBA00022777"/>
    </source>
</evidence>
<evidence type="ECO:0000313" key="10">
    <source>
        <dbReference type="EMBL" id="WPK13596.1"/>
    </source>
</evidence>
<keyword evidence="3" id="KW-0808">Transferase</keyword>
<feature type="transmembrane region" description="Helical" evidence="8">
    <location>
        <begin position="12"/>
        <end position="31"/>
    </location>
</feature>
<dbReference type="RefSeq" id="WP_293927693.1">
    <property type="nucleotide sequence ID" value="NZ_CP137624.1"/>
</dbReference>
<dbReference type="PANTHER" id="PTHR24421:SF63">
    <property type="entry name" value="SENSOR HISTIDINE KINASE DESK"/>
    <property type="match status" value="1"/>
</dbReference>